<dbReference type="SMART" id="SM00382">
    <property type="entry name" value="AAA"/>
    <property type="match status" value="2"/>
</dbReference>
<feature type="domain" description="ABC transporter" evidence="10">
    <location>
        <begin position="196"/>
        <end position="422"/>
    </location>
</feature>
<feature type="compositionally biased region" description="Pro residues" evidence="8">
    <location>
        <begin position="819"/>
        <end position="839"/>
    </location>
</feature>
<gene>
    <name evidence="12" type="primary">Abcc2</name>
    <name evidence="12" type="ORF">DBV05_g5147</name>
</gene>
<evidence type="ECO:0000256" key="6">
    <source>
        <dbReference type="ARBA" id="ARBA00022989"/>
    </source>
</evidence>
<keyword evidence="3 9" id="KW-0812">Transmembrane</keyword>
<evidence type="ECO:0000256" key="8">
    <source>
        <dbReference type="SAM" id="MobiDB-lite"/>
    </source>
</evidence>
<feature type="transmembrane region" description="Helical" evidence="9">
    <location>
        <begin position="92"/>
        <end position="111"/>
    </location>
</feature>
<evidence type="ECO:0000256" key="3">
    <source>
        <dbReference type="ARBA" id="ARBA00022692"/>
    </source>
</evidence>
<dbReference type="InterPro" id="IPR011527">
    <property type="entry name" value="ABC1_TM_dom"/>
</dbReference>
<keyword evidence="13" id="KW-1185">Reference proteome</keyword>
<dbReference type="SUPFAM" id="SSF90123">
    <property type="entry name" value="ABC transporter transmembrane region"/>
    <property type="match status" value="2"/>
</dbReference>
<dbReference type="Gene3D" id="3.40.50.300">
    <property type="entry name" value="P-loop containing nucleotide triphosphate hydrolases"/>
    <property type="match status" value="2"/>
</dbReference>
<feature type="compositionally biased region" description="Polar residues" evidence="8">
    <location>
        <begin position="805"/>
        <end position="818"/>
    </location>
</feature>
<evidence type="ECO:0000256" key="7">
    <source>
        <dbReference type="ARBA" id="ARBA00023136"/>
    </source>
</evidence>
<dbReference type="PROSITE" id="PS50929">
    <property type="entry name" value="ABC_TM1F"/>
    <property type="match status" value="1"/>
</dbReference>
<feature type="transmembrane region" description="Helical" evidence="9">
    <location>
        <begin position="485"/>
        <end position="505"/>
    </location>
</feature>
<evidence type="ECO:0000256" key="9">
    <source>
        <dbReference type="SAM" id="Phobius"/>
    </source>
</evidence>
<evidence type="ECO:0000256" key="5">
    <source>
        <dbReference type="ARBA" id="ARBA00022840"/>
    </source>
</evidence>
<feature type="transmembrane region" description="Helical" evidence="9">
    <location>
        <begin position="525"/>
        <end position="549"/>
    </location>
</feature>
<feature type="transmembrane region" description="Helical" evidence="9">
    <location>
        <begin position="709"/>
        <end position="729"/>
    </location>
</feature>
<dbReference type="AlphaFoldDB" id="A0A5N5DFR6"/>
<dbReference type="Gene3D" id="1.20.1560.10">
    <property type="entry name" value="ABC transporter type 1, transmembrane domain"/>
    <property type="match status" value="2"/>
</dbReference>
<feature type="compositionally biased region" description="Low complexity" evidence="8">
    <location>
        <begin position="783"/>
        <end position="794"/>
    </location>
</feature>
<dbReference type="InterPro" id="IPR003593">
    <property type="entry name" value="AAA+_ATPase"/>
</dbReference>
<evidence type="ECO:0000259" key="11">
    <source>
        <dbReference type="PROSITE" id="PS50929"/>
    </source>
</evidence>
<dbReference type="PROSITE" id="PS00211">
    <property type="entry name" value="ABC_TRANSPORTER_1"/>
    <property type="match status" value="2"/>
</dbReference>
<evidence type="ECO:0000256" key="1">
    <source>
        <dbReference type="ARBA" id="ARBA00004141"/>
    </source>
</evidence>
<proteinExistence type="predicted"/>
<dbReference type="EMBL" id="VCHE01000025">
    <property type="protein sequence ID" value="KAB2576340.1"/>
    <property type="molecule type" value="Genomic_DNA"/>
</dbReference>
<dbReference type="Pfam" id="PF00005">
    <property type="entry name" value="ABC_tran"/>
    <property type="match status" value="2"/>
</dbReference>
<evidence type="ECO:0000256" key="4">
    <source>
        <dbReference type="ARBA" id="ARBA00022741"/>
    </source>
</evidence>
<dbReference type="GO" id="GO:0016020">
    <property type="term" value="C:membrane"/>
    <property type="evidence" value="ECO:0007669"/>
    <property type="project" value="UniProtKB-SubCell"/>
</dbReference>
<dbReference type="GO" id="GO:0005524">
    <property type="term" value="F:ATP binding"/>
    <property type="evidence" value="ECO:0007669"/>
    <property type="project" value="UniProtKB-KW"/>
</dbReference>
<name>A0A5N5DFR6_9PEZI</name>
<feature type="domain" description="ABC transmembrane type-1" evidence="11">
    <location>
        <begin position="486"/>
        <end position="764"/>
    </location>
</feature>
<dbReference type="SUPFAM" id="SSF52540">
    <property type="entry name" value="P-loop containing nucleoside triphosphate hydrolases"/>
    <property type="match status" value="2"/>
</dbReference>
<organism evidence="12 13">
    <name type="scientific">Lasiodiplodia theobromae</name>
    <dbReference type="NCBI Taxonomy" id="45133"/>
    <lineage>
        <taxon>Eukaryota</taxon>
        <taxon>Fungi</taxon>
        <taxon>Dikarya</taxon>
        <taxon>Ascomycota</taxon>
        <taxon>Pezizomycotina</taxon>
        <taxon>Dothideomycetes</taxon>
        <taxon>Dothideomycetes incertae sedis</taxon>
        <taxon>Botryosphaeriales</taxon>
        <taxon>Botryosphaeriaceae</taxon>
        <taxon>Lasiodiplodia</taxon>
    </lineage>
</organism>
<dbReference type="OrthoDB" id="6500128at2759"/>
<comment type="caution">
    <text evidence="12">The sequence shown here is derived from an EMBL/GenBank/DDBJ whole genome shotgun (WGS) entry which is preliminary data.</text>
</comment>
<keyword evidence="5" id="KW-0067">ATP-binding</keyword>
<dbReference type="PANTHER" id="PTHR24223">
    <property type="entry name" value="ATP-BINDING CASSETTE SUB-FAMILY C"/>
    <property type="match status" value="1"/>
</dbReference>
<sequence>MNVDVEKVLQGVKNMHDIWAVTFSAVISLYILYQKLGAAFVAPLVVVFLSTLLSSGIGRGVKKRQLNWNAATEKRVTAIANVASSAKGIPNLIFQVALFSTYMTFAVIALYSGHSLDFDTLFTSLSALKLVTSPMLGVLESIPAFQSAAASLYRIQVYLTGGEGTEISERAEIRTSMSGDVELRALDNRSRLSKAFELSNASFGVSHTQPFLHNITLEIDEGSFTMVIGKVASGKSVLLQSLISETELFNGTFRTNGSGIAFCAQTPWLRNATLRENVLGESDFEQSWYDTVTWACGLKRDFAELKRGDASMVGSRGISLSGGQKNRIALARALYSRKPVLVIDDMLSGLDNTTESLVFSRVFGRDGLLRKTKRTAVLSTHSVRWAPQTDKVIIISEGRVVANGPYAEIASKSALLESYFPHSGDSDSSSDSDLDGNGLEDTAEERKPEAITAVTVVDPEDGYDRRSGDLRTLGYYLKSIGKRTVATSFFLMILAQVGTALQYIWLKELAKDSGSDDSLRKSIGIFTTLTAVAVLFVAATITHFTMVFCPRTSLSLHAQQLAAFMGARFSYLVTTDVGSITNRFSQDIVMVDTSLAFAWIDSTYNLFENITNFAILIAATPPIAALLPFLAGIGYVIQRVYLRTSRQIRLMDLEAKAPLCTHFLETLGGIATVRAFGWRAAFGARSDSLLDISQVPFYLLQAIQNWLRLVLQLMVAGLVVVLVGLAIVLRDKIDAGYLGLALVGAMDLGRGIQILITTWTELETALSAVARIRLFSTQTPQESTPRPASSSSSPSSPPPPPSWPQHGSITFRNLSASYQPPPPSPSSASTPAPPPPPPTLVLHNINLTIAAGEKIGICGRTGSGKSSLVATLFGLLHLHGNEGGCGSSRSGDGDGNNGAGQLLIDDVDAATAVPVAALRARIVALPQEPFFLAGSARGRNVRGELAPWVVTNASSVVGEDGRTTVVKEGEGEGGQGQEQDVRPRPSDAEMERALRRVRLWEKLEGVAAAQAGASSALDVKLDNVDALLSQGEKQLFCLARAVLQPGRIVVLDEATSSVDAATDALMQEILRSAFADRTVVAIAHRLNTILDFDRVVVMEKGEIVEVGPPRTLLNTQGSMFRALVEAQGRGKRKD</sequence>
<dbReference type="Pfam" id="PF00664">
    <property type="entry name" value="ABC_membrane"/>
    <property type="match status" value="1"/>
</dbReference>
<feature type="transmembrane region" description="Helical" evidence="9">
    <location>
        <begin position="40"/>
        <end position="58"/>
    </location>
</feature>
<feature type="domain" description="ABC transporter" evidence="10">
    <location>
        <begin position="809"/>
        <end position="1125"/>
    </location>
</feature>
<dbReference type="PROSITE" id="PS50893">
    <property type="entry name" value="ABC_TRANSPORTER_2"/>
    <property type="match status" value="2"/>
</dbReference>
<feature type="region of interest" description="Disordered" evidence="8">
    <location>
        <begin position="966"/>
        <end position="988"/>
    </location>
</feature>
<dbReference type="Proteomes" id="UP000325902">
    <property type="component" value="Unassembled WGS sequence"/>
</dbReference>
<dbReference type="GO" id="GO:0140359">
    <property type="term" value="F:ABC-type transporter activity"/>
    <property type="evidence" value="ECO:0007669"/>
    <property type="project" value="InterPro"/>
</dbReference>
<dbReference type="PANTHER" id="PTHR24223:SF399">
    <property type="entry name" value="ABC TRANSPORTER ATNG"/>
    <property type="match status" value="1"/>
</dbReference>
<dbReference type="InterPro" id="IPR044726">
    <property type="entry name" value="ABCC_6TM_D2"/>
</dbReference>
<dbReference type="GO" id="GO:0016887">
    <property type="term" value="F:ATP hydrolysis activity"/>
    <property type="evidence" value="ECO:0007669"/>
    <property type="project" value="InterPro"/>
</dbReference>
<reference evidence="12 13" key="1">
    <citation type="journal article" date="2019" name="Sci. Rep.">
        <title>A multi-omics analysis of the grapevine pathogen Lasiodiplodia theobromae reveals that temperature affects the expression of virulence- and pathogenicity-related genes.</title>
        <authorList>
            <person name="Felix C."/>
            <person name="Meneses R."/>
            <person name="Goncalves M.F.M."/>
            <person name="Tilleman L."/>
            <person name="Duarte A.S."/>
            <person name="Jorrin-Novo J.V."/>
            <person name="Van de Peer Y."/>
            <person name="Deforce D."/>
            <person name="Van Nieuwerburgh F."/>
            <person name="Esteves A.C."/>
            <person name="Alves A."/>
        </authorList>
    </citation>
    <scope>NUCLEOTIDE SEQUENCE [LARGE SCALE GENOMIC DNA]</scope>
    <source>
        <strain evidence="12 13">LA-SOL3</strain>
    </source>
</reference>
<feature type="region of interest" description="Disordered" evidence="8">
    <location>
        <begin position="423"/>
        <end position="446"/>
    </location>
</feature>
<keyword evidence="2" id="KW-0813">Transport</keyword>
<evidence type="ECO:0000313" key="13">
    <source>
        <dbReference type="Proteomes" id="UP000325902"/>
    </source>
</evidence>
<evidence type="ECO:0000259" key="10">
    <source>
        <dbReference type="PROSITE" id="PS50893"/>
    </source>
</evidence>
<accession>A0A5N5DFR6</accession>
<evidence type="ECO:0000256" key="2">
    <source>
        <dbReference type="ARBA" id="ARBA00022448"/>
    </source>
</evidence>
<dbReference type="InterPro" id="IPR036640">
    <property type="entry name" value="ABC1_TM_sf"/>
</dbReference>
<feature type="compositionally biased region" description="Basic and acidic residues" evidence="8">
    <location>
        <begin position="979"/>
        <end position="988"/>
    </location>
</feature>
<comment type="subcellular location">
    <subcellularLocation>
        <location evidence="1">Membrane</location>
        <topology evidence="1">Multi-pass membrane protein</topology>
    </subcellularLocation>
</comment>
<keyword evidence="6 9" id="KW-1133">Transmembrane helix</keyword>
<dbReference type="InterPro" id="IPR003439">
    <property type="entry name" value="ABC_transporter-like_ATP-bd"/>
</dbReference>
<dbReference type="InterPro" id="IPR050173">
    <property type="entry name" value="ABC_transporter_C-like"/>
</dbReference>
<feature type="transmembrane region" description="Helical" evidence="9">
    <location>
        <begin position="613"/>
        <end position="637"/>
    </location>
</feature>
<protein>
    <submittedName>
        <fullName evidence="12">Canalicular multispecific organic anion transporter 1</fullName>
    </submittedName>
</protein>
<dbReference type="CDD" id="cd18580">
    <property type="entry name" value="ABC_6TM_ABCC_D2"/>
    <property type="match status" value="1"/>
</dbReference>
<feature type="transmembrane region" description="Helical" evidence="9">
    <location>
        <begin position="16"/>
        <end position="33"/>
    </location>
</feature>
<keyword evidence="7 9" id="KW-0472">Membrane</keyword>
<dbReference type="InterPro" id="IPR017871">
    <property type="entry name" value="ABC_transporter-like_CS"/>
</dbReference>
<dbReference type="InterPro" id="IPR027417">
    <property type="entry name" value="P-loop_NTPase"/>
</dbReference>
<keyword evidence="4" id="KW-0547">Nucleotide-binding</keyword>
<evidence type="ECO:0000313" key="12">
    <source>
        <dbReference type="EMBL" id="KAB2576340.1"/>
    </source>
</evidence>
<feature type="region of interest" description="Disordered" evidence="8">
    <location>
        <begin position="777"/>
        <end position="841"/>
    </location>
</feature>